<evidence type="ECO:0000313" key="4">
    <source>
        <dbReference type="EMBL" id="KXS12848.1"/>
    </source>
</evidence>
<keyword evidence="2" id="KW-0560">Oxidoreductase</keyword>
<reference evidence="4 5" key="1">
    <citation type="journal article" date="2015" name="Genome Biol. Evol.">
        <title>Phylogenomic analyses indicate that early fungi evolved digesting cell walls of algal ancestors of land plants.</title>
        <authorList>
            <person name="Chang Y."/>
            <person name="Wang S."/>
            <person name="Sekimoto S."/>
            <person name="Aerts A.L."/>
            <person name="Choi C."/>
            <person name="Clum A."/>
            <person name="LaButti K.M."/>
            <person name="Lindquist E.A."/>
            <person name="Yee Ngan C."/>
            <person name="Ohm R.A."/>
            <person name="Salamov A.A."/>
            <person name="Grigoriev I.V."/>
            <person name="Spatafora J.W."/>
            <person name="Berbee M.L."/>
        </authorList>
    </citation>
    <scope>NUCLEOTIDE SEQUENCE [LARGE SCALE GENOMIC DNA]</scope>
    <source>
        <strain evidence="4 5">JEL478</strain>
    </source>
</reference>
<sequence>MSRPHFKVDEIPSLSGKVAIVTGASAGIGRESAFHLARKGAQVILAVRSKSRGDETAAWIKSQVPDANVEVAILDLASLASVKEFADAFIGRGLPLSILMNNAGISFMKFSLTVDGYENQWQSNHLGHFYLTLLLLPVLQRTATKSAPVAIHNVSSLSAWDSYEGGILSEEKIVDPTAYSASKAYGQSKLAQIGFTRELAQRLGPDANVVVTACHPGTMIRTEITAKVDVSPIMNALAQTISWFIGPTVPQGALTQLYLSTFPLFPELVEKNPIPNGSFFSYICKHYPLKPTTWPGNVELPGRVWDLSVGQIRKAGFTVPEVASKL</sequence>
<evidence type="ECO:0000256" key="2">
    <source>
        <dbReference type="ARBA" id="ARBA00023002"/>
    </source>
</evidence>
<dbReference type="OrthoDB" id="191139at2759"/>
<dbReference type="PRINTS" id="PR00081">
    <property type="entry name" value="GDHRDH"/>
</dbReference>
<evidence type="ECO:0000256" key="3">
    <source>
        <dbReference type="RuleBase" id="RU000363"/>
    </source>
</evidence>
<keyword evidence="5" id="KW-1185">Reference proteome</keyword>
<dbReference type="PANTHER" id="PTHR24320:SF148">
    <property type="entry name" value="NAD(P)-BINDING ROSSMANN-FOLD SUPERFAMILY PROTEIN"/>
    <property type="match status" value="1"/>
</dbReference>
<dbReference type="InterPro" id="IPR002347">
    <property type="entry name" value="SDR_fam"/>
</dbReference>
<dbReference type="GO" id="GO:0016491">
    <property type="term" value="F:oxidoreductase activity"/>
    <property type="evidence" value="ECO:0007669"/>
    <property type="project" value="UniProtKB-KW"/>
</dbReference>
<dbReference type="OMA" id="FWLFFID"/>
<organism evidence="4 5">
    <name type="scientific">Gonapodya prolifera (strain JEL478)</name>
    <name type="common">Monoblepharis prolifera</name>
    <dbReference type="NCBI Taxonomy" id="1344416"/>
    <lineage>
        <taxon>Eukaryota</taxon>
        <taxon>Fungi</taxon>
        <taxon>Fungi incertae sedis</taxon>
        <taxon>Chytridiomycota</taxon>
        <taxon>Chytridiomycota incertae sedis</taxon>
        <taxon>Monoblepharidomycetes</taxon>
        <taxon>Monoblepharidales</taxon>
        <taxon>Gonapodyaceae</taxon>
        <taxon>Gonapodya</taxon>
    </lineage>
</organism>
<dbReference type="Proteomes" id="UP000070544">
    <property type="component" value="Unassembled WGS sequence"/>
</dbReference>
<dbReference type="PANTHER" id="PTHR24320">
    <property type="entry name" value="RETINOL DEHYDROGENASE"/>
    <property type="match status" value="1"/>
</dbReference>
<gene>
    <name evidence="4" type="ORF">M427DRAFT_136986</name>
</gene>
<comment type="similarity">
    <text evidence="1 3">Belongs to the short-chain dehydrogenases/reductases (SDR) family.</text>
</comment>
<proteinExistence type="inferred from homology"/>
<dbReference type="AlphaFoldDB" id="A0A139A838"/>
<evidence type="ECO:0000313" key="5">
    <source>
        <dbReference type="Proteomes" id="UP000070544"/>
    </source>
</evidence>
<dbReference type="PRINTS" id="PR00080">
    <property type="entry name" value="SDRFAMILY"/>
</dbReference>
<dbReference type="SUPFAM" id="SSF51735">
    <property type="entry name" value="NAD(P)-binding Rossmann-fold domains"/>
    <property type="match status" value="1"/>
</dbReference>
<protein>
    <submittedName>
        <fullName evidence="4">NAD(P)-binding protein</fullName>
    </submittedName>
</protein>
<dbReference type="Gene3D" id="3.40.50.720">
    <property type="entry name" value="NAD(P)-binding Rossmann-like Domain"/>
    <property type="match status" value="1"/>
</dbReference>
<dbReference type="EMBL" id="KQ965784">
    <property type="protein sequence ID" value="KXS12848.1"/>
    <property type="molecule type" value="Genomic_DNA"/>
</dbReference>
<dbReference type="Pfam" id="PF00106">
    <property type="entry name" value="adh_short"/>
    <property type="match status" value="1"/>
</dbReference>
<evidence type="ECO:0000256" key="1">
    <source>
        <dbReference type="ARBA" id="ARBA00006484"/>
    </source>
</evidence>
<name>A0A139A838_GONPJ</name>
<dbReference type="InterPro" id="IPR036291">
    <property type="entry name" value="NAD(P)-bd_dom_sf"/>
</dbReference>
<accession>A0A139A838</accession>
<dbReference type="STRING" id="1344416.A0A139A838"/>